<protein>
    <submittedName>
        <fullName evidence="1">Uncharacterized protein</fullName>
    </submittedName>
</protein>
<gene>
    <name evidence="1" type="ORF">PVAND_004911</name>
</gene>
<dbReference type="Proteomes" id="UP001107558">
    <property type="component" value="Chromosome 2"/>
</dbReference>
<comment type="caution">
    <text evidence="1">The sequence shown here is derived from an EMBL/GenBank/DDBJ whole genome shotgun (WGS) entry which is preliminary data.</text>
</comment>
<evidence type="ECO:0000313" key="2">
    <source>
        <dbReference type="Proteomes" id="UP001107558"/>
    </source>
</evidence>
<proteinExistence type="predicted"/>
<dbReference type="EMBL" id="JADBJN010000002">
    <property type="protein sequence ID" value="KAG5674967.1"/>
    <property type="molecule type" value="Genomic_DNA"/>
</dbReference>
<reference evidence="1" key="1">
    <citation type="submission" date="2021-03" db="EMBL/GenBank/DDBJ databases">
        <title>Chromosome level genome of the anhydrobiotic midge Polypedilum vanderplanki.</title>
        <authorList>
            <person name="Yoshida Y."/>
            <person name="Kikawada T."/>
            <person name="Gusev O."/>
        </authorList>
    </citation>
    <scope>NUCLEOTIDE SEQUENCE</scope>
    <source>
        <strain evidence="1">NIAS01</strain>
        <tissue evidence="1">Whole body or cell culture</tissue>
    </source>
</reference>
<accession>A0A9J6BYN7</accession>
<organism evidence="1 2">
    <name type="scientific">Polypedilum vanderplanki</name>
    <name type="common">Sleeping chironomid midge</name>
    <dbReference type="NCBI Taxonomy" id="319348"/>
    <lineage>
        <taxon>Eukaryota</taxon>
        <taxon>Metazoa</taxon>
        <taxon>Ecdysozoa</taxon>
        <taxon>Arthropoda</taxon>
        <taxon>Hexapoda</taxon>
        <taxon>Insecta</taxon>
        <taxon>Pterygota</taxon>
        <taxon>Neoptera</taxon>
        <taxon>Endopterygota</taxon>
        <taxon>Diptera</taxon>
        <taxon>Nematocera</taxon>
        <taxon>Chironomoidea</taxon>
        <taxon>Chironomidae</taxon>
        <taxon>Chironominae</taxon>
        <taxon>Polypedilum</taxon>
        <taxon>Polypedilum</taxon>
    </lineage>
</organism>
<sequence length="76" mass="8985">MNKDILKKENSVNYKNSNKIITTKEIREQTLSISWNYKTNKKKHFITTLDVELDYNEENNNDPVENLALKVEQLSL</sequence>
<keyword evidence="2" id="KW-1185">Reference proteome</keyword>
<dbReference type="AlphaFoldDB" id="A0A9J6BYN7"/>
<evidence type="ECO:0000313" key="1">
    <source>
        <dbReference type="EMBL" id="KAG5674967.1"/>
    </source>
</evidence>
<name>A0A9J6BYN7_POLVA</name>